<dbReference type="Proteomes" id="UP000005240">
    <property type="component" value="Unassembled WGS sequence"/>
</dbReference>
<organism evidence="2">
    <name type="scientific">Puccinia triticina (isolate 1-1 / race 1 (BBBD))</name>
    <name type="common">Brown leaf rust fungus</name>
    <dbReference type="NCBI Taxonomy" id="630390"/>
    <lineage>
        <taxon>Eukaryota</taxon>
        <taxon>Fungi</taxon>
        <taxon>Dikarya</taxon>
        <taxon>Basidiomycota</taxon>
        <taxon>Pucciniomycotina</taxon>
        <taxon>Pucciniomycetes</taxon>
        <taxon>Pucciniales</taxon>
        <taxon>Pucciniaceae</taxon>
        <taxon>Puccinia</taxon>
    </lineage>
</organism>
<reference evidence="3 4" key="3">
    <citation type="journal article" date="2017" name="G3 (Bethesda)">
        <title>Comparative analysis highlights variable genome content of wheat rusts and divergence of the mating loci.</title>
        <authorList>
            <person name="Cuomo C.A."/>
            <person name="Bakkeren G."/>
            <person name="Khalil H.B."/>
            <person name="Panwar V."/>
            <person name="Joly D."/>
            <person name="Linning R."/>
            <person name="Sakthikumar S."/>
            <person name="Song X."/>
            <person name="Adiconis X."/>
            <person name="Fan L."/>
            <person name="Goldberg J.M."/>
            <person name="Levin J.Z."/>
            <person name="Young S."/>
            <person name="Zeng Q."/>
            <person name="Anikster Y."/>
            <person name="Bruce M."/>
            <person name="Wang M."/>
            <person name="Yin C."/>
            <person name="McCallum B."/>
            <person name="Szabo L.J."/>
            <person name="Hulbert S."/>
            <person name="Chen X."/>
            <person name="Fellers J.P."/>
        </authorList>
    </citation>
    <scope>NUCLEOTIDE SEQUENCE</scope>
    <source>
        <strain evidence="4">Isolate 1-1 / race 1 (BBBD)</strain>
        <strain evidence="3">isolate 1-1 / race 1 (BBBD)</strain>
    </source>
</reference>
<dbReference type="VEuPathDB" id="FungiDB:PTTG_11384"/>
<dbReference type="Pfam" id="PF24626">
    <property type="entry name" value="SH3_Tf2-1"/>
    <property type="match status" value="1"/>
</dbReference>
<gene>
    <name evidence="2" type="ORF">PTTG_11384</name>
</gene>
<evidence type="ECO:0000259" key="1">
    <source>
        <dbReference type="Pfam" id="PF24626"/>
    </source>
</evidence>
<evidence type="ECO:0000313" key="3">
    <source>
        <dbReference type="EnsemblFungi" id="PTTG_11384-t43_1-p1"/>
    </source>
</evidence>
<protein>
    <recommendedName>
        <fullName evidence="1">Tf2-1-like SH3-like domain-containing protein</fullName>
    </recommendedName>
</protein>
<accession>A0A180FZZ2</accession>
<dbReference type="STRING" id="630390.A0A180FZZ2"/>
<reference evidence="3" key="4">
    <citation type="submission" date="2025-05" db="UniProtKB">
        <authorList>
            <consortium name="EnsemblFungi"/>
        </authorList>
    </citation>
    <scope>IDENTIFICATION</scope>
    <source>
        <strain evidence="3">isolate 1-1 / race 1 (BBBD)</strain>
    </source>
</reference>
<dbReference type="InterPro" id="IPR021109">
    <property type="entry name" value="Peptidase_aspartic_dom_sf"/>
</dbReference>
<reference evidence="2" key="2">
    <citation type="submission" date="2016-05" db="EMBL/GenBank/DDBJ databases">
        <title>Comparative analysis highlights variable genome content of wheat rusts and divergence of the mating loci.</title>
        <authorList>
            <person name="Cuomo C.A."/>
            <person name="Bakkeren G."/>
            <person name="Szabo L."/>
            <person name="Khalil H."/>
            <person name="Joly D."/>
            <person name="Goldberg J."/>
            <person name="Young S."/>
            <person name="Zeng Q."/>
            <person name="Fellers J."/>
        </authorList>
    </citation>
    <scope>NUCLEOTIDE SEQUENCE [LARGE SCALE GENOMIC DNA]</scope>
    <source>
        <strain evidence="2">1-1 BBBD Race 1</strain>
    </source>
</reference>
<evidence type="ECO:0000313" key="4">
    <source>
        <dbReference type="Proteomes" id="UP000005240"/>
    </source>
</evidence>
<reference evidence="2" key="1">
    <citation type="submission" date="2009-11" db="EMBL/GenBank/DDBJ databases">
        <authorList>
            <consortium name="The Broad Institute Genome Sequencing Platform"/>
            <person name="Ward D."/>
            <person name="Feldgarden M."/>
            <person name="Earl A."/>
            <person name="Young S.K."/>
            <person name="Zeng Q."/>
            <person name="Koehrsen M."/>
            <person name="Alvarado L."/>
            <person name="Berlin A."/>
            <person name="Bochicchio J."/>
            <person name="Borenstein D."/>
            <person name="Chapman S.B."/>
            <person name="Chen Z."/>
            <person name="Engels R."/>
            <person name="Freedman E."/>
            <person name="Gellesch M."/>
            <person name="Goldberg J."/>
            <person name="Griggs A."/>
            <person name="Gujja S."/>
            <person name="Heilman E."/>
            <person name="Heiman D."/>
            <person name="Hepburn T."/>
            <person name="Howarth C."/>
            <person name="Jen D."/>
            <person name="Larson L."/>
            <person name="Lewis B."/>
            <person name="Mehta T."/>
            <person name="Park D."/>
            <person name="Pearson M."/>
            <person name="Roberts A."/>
            <person name="Saif S."/>
            <person name="Shea T."/>
            <person name="Shenoy N."/>
            <person name="Sisk P."/>
            <person name="Stolte C."/>
            <person name="Sykes S."/>
            <person name="Thomson T."/>
            <person name="Walk T."/>
            <person name="White J."/>
            <person name="Yandava C."/>
            <person name="Izard J."/>
            <person name="Baranova O.V."/>
            <person name="Blanton J.M."/>
            <person name="Tanner A.C."/>
            <person name="Dewhirst F.E."/>
            <person name="Haas B."/>
            <person name="Nusbaum C."/>
            <person name="Birren B."/>
        </authorList>
    </citation>
    <scope>NUCLEOTIDE SEQUENCE [LARGE SCALE GENOMIC DNA]</scope>
    <source>
        <strain evidence="2">1-1 BBBD Race 1</strain>
    </source>
</reference>
<proteinExistence type="predicted"/>
<keyword evidence="4" id="KW-1185">Reference proteome</keyword>
<dbReference type="CDD" id="cd00303">
    <property type="entry name" value="retropepsin_like"/>
    <property type="match status" value="1"/>
</dbReference>
<dbReference type="OrthoDB" id="2506707at2759"/>
<evidence type="ECO:0000313" key="2">
    <source>
        <dbReference type="EMBL" id="OAV86006.1"/>
    </source>
</evidence>
<dbReference type="InterPro" id="IPR056924">
    <property type="entry name" value="SH3_Tf2-1"/>
</dbReference>
<dbReference type="Gene3D" id="2.40.70.10">
    <property type="entry name" value="Acid Proteases"/>
    <property type="match status" value="1"/>
</dbReference>
<sequence>MAQPPLTDRPVQIIVDLLLANISVQAMIDTGSELDLIKTRTALAANLQQKPLTKPIAVRMALHGASAERVIIKHFVNATLQEACSGLSFKDVPLRVGHIDGEYDMILGMPFLYRFDLAVLSQKKAVQCLRTSILLHNYRTSHETSVAGIAPSADSTQEKVVLTDFADLFPADIPAVSDEAEEAGLFTNGTFPSKIQNENSPDDSPAALTAWIKLCKGAWADARDALWTSRVKQARQHNKHRGKQPDLRPDDWALLNSADWRGKHQRGTDKLKERFEGPYQVMKIFNHGLNTKLALPANNKQHPVFHISKLKHYIFPPDEDPLEPLPPDISTSPPL</sequence>
<dbReference type="EnsemblFungi" id="PTTG_11384-t43_1">
    <property type="protein sequence ID" value="PTTG_11384-t43_1-p1"/>
    <property type="gene ID" value="PTTG_11384"/>
</dbReference>
<name>A0A180FZZ2_PUCT1</name>
<dbReference type="EMBL" id="ADAS02001956">
    <property type="protein sequence ID" value="OAV86006.1"/>
    <property type="molecule type" value="Genomic_DNA"/>
</dbReference>
<feature type="domain" description="Tf2-1-like SH3-like" evidence="1">
    <location>
        <begin position="251"/>
        <end position="313"/>
    </location>
</feature>
<dbReference type="SUPFAM" id="SSF50630">
    <property type="entry name" value="Acid proteases"/>
    <property type="match status" value="1"/>
</dbReference>
<dbReference type="AlphaFoldDB" id="A0A180FZZ2"/>